<evidence type="ECO:0000313" key="2">
    <source>
        <dbReference type="Proteomes" id="UP001281761"/>
    </source>
</evidence>
<accession>A0ABQ9YAQ0</accession>
<reference evidence="1 2" key="1">
    <citation type="journal article" date="2022" name="bioRxiv">
        <title>Genomics of Preaxostyla Flagellates Illuminates Evolutionary Transitions and the Path Towards Mitochondrial Loss.</title>
        <authorList>
            <person name="Novak L.V.F."/>
            <person name="Treitli S.C."/>
            <person name="Pyrih J."/>
            <person name="Halakuc P."/>
            <person name="Pipaliya S.V."/>
            <person name="Vacek V."/>
            <person name="Brzon O."/>
            <person name="Soukal P."/>
            <person name="Eme L."/>
            <person name="Dacks J.B."/>
            <person name="Karnkowska A."/>
            <person name="Elias M."/>
            <person name="Hampl V."/>
        </authorList>
    </citation>
    <scope>NUCLEOTIDE SEQUENCE [LARGE SCALE GENOMIC DNA]</scope>
    <source>
        <strain evidence="1">NAU3</strain>
        <tissue evidence="1">Gut</tissue>
    </source>
</reference>
<name>A0ABQ9YAQ0_9EUKA</name>
<dbReference type="Proteomes" id="UP001281761">
    <property type="component" value="Unassembled WGS sequence"/>
</dbReference>
<keyword evidence="2" id="KW-1185">Reference proteome</keyword>
<comment type="caution">
    <text evidence="1">The sequence shown here is derived from an EMBL/GenBank/DDBJ whole genome shotgun (WGS) entry which is preliminary data.</text>
</comment>
<organism evidence="1 2">
    <name type="scientific">Blattamonas nauphoetae</name>
    <dbReference type="NCBI Taxonomy" id="2049346"/>
    <lineage>
        <taxon>Eukaryota</taxon>
        <taxon>Metamonada</taxon>
        <taxon>Preaxostyla</taxon>
        <taxon>Oxymonadida</taxon>
        <taxon>Blattamonas</taxon>
    </lineage>
</organism>
<gene>
    <name evidence="1" type="ORF">BLNAU_4255</name>
</gene>
<evidence type="ECO:0000313" key="1">
    <source>
        <dbReference type="EMBL" id="KAK2960858.1"/>
    </source>
</evidence>
<proteinExistence type="predicted"/>
<protein>
    <submittedName>
        <fullName evidence="1">Uncharacterized protein</fullName>
    </submittedName>
</protein>
<sequence length="874" mass="101726">MQKFLNSSTLGINIVHSTLPISVEINNESSLNSHSILSATDVLTISDHDQHYVRLSKQILQYVLQRKRIKVGTKPEQDLLYHQEITLPTSITTDWRVILQDWITTADLRQGCISLFDQVNSDLSLSQTEMNHAIRFLEYASLHIKYHLHTEQLLETIFPKEKHCQTKLVSSLINLLSLPSDTLQTVVLSFLDVDDICSHHEIDPYTSDNAQFAFEIIEPIIQSFSTYLRHLMTTPVCPTDPCSGLLLVLNMKFYKQNVMNRHHRPSSPNIQRFFDELRKNMTDELASWMDIAMAGEELSGLLFGEERWMSEPSSVKIFTSLLSRSSEGKTFSDFGVKAFLCFMSSLSHKVQLVIWSDDQFELNINKQEVSSPKLDLKALWALFTPTQPHHAVTILAAFRLFLKNTDNQTWMKHVWSGWFPNFSNAVDLSNLLFTREFTRLHTDIVKLMSDHLKWIQKREDKNKDSLTTEHRRDLDELCRAFYTQTKDYVVHLSLHPFALDDERHDTILDFLSELYLHDFKNSSNKPYQEEVRQEMDASAISSSSPPLILTSDLVCPLTDTEILTIVDRVVARLESNSSLDDDTILRIFAFHRNQLRCINRPNLFRKEAREDEIMSDRDYHLSVYLPKLFRKAGRSKEQYFHALETLLSLLVEFLDRAPIRSLLSIRPDTRPFKDEWDDVDLETVGIVLRMINENQFTKNYESKSFESLFVDFAILCLPQARFITHRLSQPQLERLIAPSADVLGRHFIQLRHFNGYERVDRQGMFIDVCYCCNLCVIARCLSRTGFFSRFVTALLDFRFFVSAFFFQIIIYGADLDDVDIEDQKMLRGTVPNFLEEGWEDALDHIFLIKYCEYSDIKSITEVMMHFLGTNVNWW</sequence>
<dbReference type="EMBL" id="JARBJD010000020">
    <property type="protein sequence ID" value="KAK2960858.1"/>
    <property type="molecule type" value="Genomic_DNA"/>
</dbReference>